<gene>
    <name evidence="2" type="ORF">ACIBP4_23200</name>
</gene>
<name>A0ABW7ZQT4_9ACTN</name>
<sequence>MDARIQQSVVANLRNRPVPLEVGPFVIGTDPTTSSPSINYATPRPGAAVTAADVAALVAAFRAAGRKPRLEYVTSCAPGLEALLTGAGFVVEARHTYLLCVPGTLRTPPALDHVRLHEPATDTERAALVGAQNEAFGGDPVASGADVARLRRQQGAGGVAVMAVTDGGTCAGGGGAAPPAGGVSEVAGIAVRTPYRRRGLAGAITADVTRRLFDVGVEVAWLEASGADSWRVYERVGYRPAGGRLYIALS</sequence>
<accession>A0ABW7ZQT4</accession>
<dbReference type="SUPFAM" id="SSF55729">
    <property type="entry name" value="Acyl-CoA N-acyltransferases (Nat)"/>
    <property type="match status" value="1"/>
</dbReference>
<dbReference type="PROSITE" id="PS51186">
    <property type="entry name" value="GNAT"/>
    <property type="match status" value="1"/>
</dbReference>
<dbReference type="InterPro" id="IPR000182">
    <property type="entry name" value="GNAT_dom"/>
</dbReference>
<dbReference type="Gene3D" id="3.40.630.30">
    <property type="match status" value="1"/>
</dbReference>
<evidence type="ECO:0000313" key="2">
    <source>
        <dbReference type="EMBL" id="MFI7265192.1"/>
    </source>
</evidence>
<dbReference type="Proteomes" id="UP001612812">
    <property type="component" value="Unassembled WGS sequence"/>
</dbReference>
<feature type="domain" description="N-acetyltransferase" evidence="1">
    <location>
        <begin position="115"/>
        <end position="250"/>
    </location>
</feature>
<dbReference type="Pfam" id="PF00583">
    <property type="entry name" value="Acetyltransf_1"/>
    <property type="match status" value="1"/>
</dbReference>
<evidence type="ECO:0000259" key="1">
    <source>
        <dbReference type="PROSITE" id="PS51186"/>
    </source>
</evidence>
<dbReference type="RefSeq" id="WP_396769585.1">
    <property type="nucleotide sequence ID" value="NZ_JBITLA010000006.1"/>
</dbReference>
<protein>
    <submittedName>
        <fullName evidence="2">GNAT family N-acetyltransferase</fullName>
    </submittedName>
</protein>
<evidence type="ECO:0000313" key="3">
    <source>
        <dbReference type="Proteomes" id="UP001612812"/>
    </source>
</evidence>
<reference evidence="2 3" key="1">
    <citation type="submission" date="2024-10" db="EMBL/GenBank/DDBJ databases">
        <title>The Natural Products Discovery Center: Release of the First 8490 Sequenced Strains for Exploring Actinobacteria Biosynthetic Diversity.</title>
        <authorList>
            <person name="Kalkreuter E."/>
            <person name="Kautsar S.A."/>
            <person name="Yang D."/>
            <person name="Bader C.D."/>
            <person name="Teijaro C.N."/>
            <person name="Fluegel L."/>
            <person name="Davis C.M."/>
            <person name="Simpson J.R."/>
            <person name="Lauterbach L."/>
            <person name="Steele A.D."/>
            <person name="Gui C."/>
            <person name="Meng S."/>
            <person name="Li G."/>
            <person name="Viehrig K."/>
            <person name="Ye F."/>
            <person name="Su P."/>
            <person name="Kiefer A.F."/>
            <person name="Nichols A."/>
            <person name="Cepeda A.J."/>
            <person name="Yan W."/>
            <person name="Fan B."/>
            <person name="Jiang Y."/>
            <person name="Adhikari A."/>
            <person name="Zheng C.-J."/>
            <person name="Schuster L."/>
            <person name="Cowan T.M."/>
            <person name="Smanski M.J."/>
            <person name="Chevrette M.G."/>
            <person name="De Carvalho L.P.S."/>
            <person name="Shen B."/>
        </authorList>
    </citation>
    <scope>NUCLEOTIDE SEQUENCE [LARGE SCALE GENOMIC DNA]</scope>
    <source>
        <strain evidence="2 3">NPDC049845</strain>
    </source>
</reference>
<proteinExistence type="predicted"/>
<dbReference type="EMBL" id="JBITLE010000010">
    <property type="protein sequence ID" value="MFI7265192.1"/>
    <property type="molecule type" value="Genomic_DNA"/>
</dbReference>
<comment type="caution">
    <text evidence="2">The sequence shown here is derived from an EMBL/GenBank/DDBJ whole genome shotgun (WGS) entry which is preliminary data.</text>
</comment>
<keyword evidence="3" id="KW-1185">Reference proteome</keyword>
<organism evidence="2 3">
    <name type="scientific">Micromonospora maritima</name>
    <dbReference type="NCBI Taxonomy" id="986711"/>
    <lineage>
        <taxon>Bacteria</taxon>
        <taxon>Bacillati</taxon>
        <taxon>Actinomycetota</taxon>
        <taxon>Actinomycetes</taxon>
        <taxon>Micromonosporales</taxon>
        <taxon>Micromonosporaceae</taxon>
        <taxon>Micromonospora</taxon>
    </lineage>
</organism>
<dbReference type="InterPro" id="IPR016181">
    <property type="entry name" value="Acyl_CoA_acyltransferase"/>
</dbReference>